<evidence type="ECO:0000256" key="7">
    <source>
        <dbReference type="ARBA" id="ARBA00022692"/>
    </source>
</evidence>
<evidence type="ECO:0000256" key="8">
    <source>
        <dbReference type="ARBA" id="ARBA00022741"/>
    </source>
</evidence>
<evidence type="ECO:0000256" key="1">
    <source>
        <dbReference type="ARBA" id="ARBA00004606"/>
    </source>
</evidence>
<dbReference type="InterPro" id="IPR003378">
    <property type="entry name" value="Fringe-like_glycosylTrfase"/>
</dbReference>
<protein>
    <recommendedName>
        <fullName evidence="4">N-acetylgalactosaminide beta-1,3-galactosyltransferase</fullName>
        <ecNumber evidence="4">2.4.1.122</ecNumber>
    </recommendedName>
</protein>
<dbReference type="GO" id="GO:0016020">
    <property type="term" value="C:membrane"/>
    <property type="evidence" value="ECO:0007669"/>
    <property type="project" value="UniProtKB-SubCell"/>
</dbReference>
<keyword evidence="10 12" id="KW-1133">Transmembrane helix</keyword>
<organism evidence="14 15">
    <name type="scientific">Magallana gigas</name>
    <name type="common">Pacific oyster</name>
    <name type="synonym">Crassostrea gigas</name>
    <dbReference type="NCBI Taxonomy" id="29159"/>
    <lineage>
        <taxon>Eukaryota</taxon>
        <taxon>Metazoa</taxon>
        <taxon>Spiralia</taxon>
        <taxon>Lophotrochozoa</taxon>
        <taxon>Mollusca</taxon>
        <taxon>Bivalvia</taxon>
        <taxon>Autobranchia</taxon>
        <taxon>Pteriomorphia</taxon>
        <taxon>Ostreida</taxon>
        <taxon>Ostreoidea</taxon>
        <taxon>Ostreidae</taxon>
        <taxon>Magallana</taxon>
    </lineage>
</organism>
<sequence length="361" mass="41790">MNVFRFRFPTIQQLKRSLKNHWGKLLIFCFLLVVFAGVLVLIAVQNEDFVIFARSLFRSFDYKRLAKEYSDESTLYVDTTKADELFKKVKILCFVITTSSKLDKTIPVVNATWGQRCNRVLFVLCPPDKNNPHFLSTCHIGEGSSHLTAKVRHAFKVSYDNYLDDYDWFLKADDDTYLVMENLRYVLSHHDPNKPGYLGYHFQKFMYQGYASGGAGYVVSRKGVKDLVEKGFQMDEERCKKDGEIEDKYIGQCLEASGVPVLSSIDRFERQTFHTDKIWQHVWGTFPKYLVSYSRDPMKDGSNCCSQFLISFHHVDAGAMIFVHQLLYRTSVYGRNLPQNIPSDLFPVKKVPPKDVIDNKI</sequence>
<dbReference type="AlphaFoldDB" id="A0A8W8NDR3"/>
<dbReference type="EnsemblMetazoa" id="G5378.1">
    <property type="protein sequence ID" value="G5378.1:cds"/>
    <property type="gene ID" value="G5378"/>
</dbReference>
<evidence type="ECO:0000256" key="2">
    <source>
        <dbReference type="ARBA" id="ARBA00004922"/>
    </source>
</evidence>
<reference evidence="14" key="1">
    <citation type="submission" date="2022-08" db="UniProtKB">
        <authorList>
            <consortium name="EnsemblMetazoa"/>
        </authorList>
    </citation>
    <scope>IDENTIFICATION</scope>
    <source>
        <strain evidence="14">05x7-T-G4-1.051#20</strain>
    </source>
</reference>
<keyword evidence="15" id="KW-1185">Reference proteome</keyword>
<dbReference type="Pfam" id="PF02434">
    <property type="entry name" value="Fringe"/>
    <property type="match status" value="1"/>
</dbReference>
<dbReference type="Proteomes" id="UP000005408">
    <property type="component" value="Unassembled WGS sequence"/>
</dbReference>
<keyword evidence="9" id="KW-0735">Signal-anchor</keyword>
<evidence type="ECO:0000256" key="4">
    <source>
        <dbReference type="ARBA" id="ARBA00012557"/>
    </source>
</evidence>
<evidence type="ECO:0000259" key="13">
    <source>
        <dbReference type="Pfam" id="PF02434"/>
    </source>
</evidence>
<evidence type="ECO:0000256" key="5">
    <source>
        <dbReference type="ARBA" id="ARBA00022676"/>
    </source>
</evidence>
<dbReference type="PANTHER" id="PTHR23033">
    <property type="entry name" value="BETA1,3-GALACTOSYLTRANSFERASE"/>
    <property type="match status" value="1"/>
</dbReference>
<comment type="pathway">
    <text evidence="2">Protein modification; protein glycosylation.</text>
</comment>
<name>A0A8W8NDR3_MAGGI</name>
<keyword evidence="11 12" id="KW-0472">Membrane</keyword>
<evidence type="ECO:0000313" key="14">
    <source>
        <dbReference type="EnsemblMetazoa" id="G5378.1:cds"/>
    </source>
</evidence>
<evidence type="ECO:0000313" key="15">
    <source>
        <dbReference type="Proteomes" id="UP000005408"/>
    </source>
</evidence>
<feature type="domain" description="Fringe-like glycosyltransferase" evidence="13">
    <location>
        <begin position="91"/>
        <end position="263"/>
    </location>
</feature>
<proteinExistence type="inferred from homology"/>
<dbReference type="Gene3D" id="3.90.550.50">
    <property type="match status" value="1"/>
</dbReference>
<dbReference type="GO" id="GO:0000166">
    <property type="term" value="F:nucleotide binding"/>
    <property type="evidence" value="ECO:0007669"/>
    <property type="project" value="UniProtKB-KW"/>
</dbReference>
<evidence type="ECO:0000256" key="3">
    <source>
        <dbReference type="ARBA" id="ARBA00006462"/>
    </source>
</evidence>
<dbReference type="OMA" id="MAYVHEH"/>
<comment type="similarity">
    <text evidence="3">Belongs to the glycosyltransferase 31 family. Beta3-Gal-T subfamily.</text>
</comment>
<keyword evidence="7 12" id="KW-0812">Transmembrane</keyword>
<evidence type="ECO:0000256" key="12">
    <source>
        <dbReference type="SAM" id="Phobius"/>
    </source>
</evidence>
<dbReference type="EC" id="2.4.1.122" evidence="4"/>
<keyword evidence="8" id="KW-0547">Nucleotide-binding</keyword>
<evidence type="ECO:0000256" key="6">
    <source>
        <dbReference type="ARBA" id="ARBA00022679"/>
    </source>
</evidence>
<evidence type="ECO:0000256" key="10">
    <source>
        <dbReference type="ARBA" id="ARBA00022989"/>
    </source>
</evidence>
<dbReference type="InterPro" id="IPR026050">
    <property type="entry name" value="C1GALT1/C1GALT1_chp1"/>
</dbReference>
<keyword evidence="6" id="KW-0808">Transferase</keyword>
<comment type="subcellular location">
    <subcellularLocation>
        <location evidence="1">Membrane</location>
        <topology evidence="1">Single-pass type II membrane protein</topology>
    </subcellularLocation>
</comment>
<dbReference type="OrthoDB" id="414175at2759"/>
<dbReference type="PANTHER" id="PTHR23033:SF14">
    <property type="entry name" value="GLYCOPROTEIN-N-ACETYLGALACTOSAMINE 3-BETA-GALACTOSYLTRANSFERASE 1-RELATED"/>
    <property type="match status" value="1"/>
</dbReference>
<keyword evidence="5" id="KW-0328">Glycosyltransferase</keyword>
<evidence type="ECO:0000256" key="9">
    <source>
        <dbReference type="ARBA" id="ARBA00022968"/>
    </source>
</evidence>
<accession>A0A8W8NDR3</accession>
<dbReference type="GO" id="GO:0016263">
    <property type="term" value="F:glycoprotein-N-acetylgalactosamine 3-beta-galactosyltransferase activity"/>
    <property type="evidence" value="ECO:0007669"/>
    <property type="project" value="UniProtKB-EC"/>
</dbReference>
<evidence type="ECO:0000256" key="11">
    <source>
        <dbReference type="ARBA" id="ARBA00023136"/>
    </source>
</evidence>
<feature type="transmembrane region" description="Helical" evidence="12">
    <location>
        <begin position="21"/>
        <end position="44"/>
    </location>
</feature>